<keyword evidence="2" id="KW-1185">Reference proteome</keyword>
<accession>A0A285VUH2</accession>
<dbReference type="Proteomes" id="UP000219688">
    <property type="component" value="Unassembled WGS sequence"/>
</dbReference>
<protein>
    <submittedName>
        <fullName evidence="1">TDG/mug DNA glycosylase family protein</fullName>
    </submittedName>
</protein>
<evidence type="ECO:0000313" key="2">
    <source>
        <dbReference type="Proteomes" id="UP000219688"/>
    </source>
</evidence>
<dbReference type="EMBL" id="OBQK01000015">
    <property type="protein sequence ID" value="SOC57682.1"/>
    <property type="molecule type" value="Genomic_DNA"/>
</dbReference>
<gene>
    <name evidence="1" type="ORF">SAMN05421879_11516</name>
</gene>
<evidence type="ECO:0000313" key="1">
    <source>
        <dbReference type="EMBL" id="SOC57682.1"/>
    </source>
</evidence>
<proteinExistence type="predicted"/>
<dbReference type="InterPro" id="IPR036895">
    <property type="entry name" value="Uracil-DNA_glycosylase-like_sf"/>
</dbReference>
<sequence>MRADGHPATHRTTVRWMGEPVLTLEDVWPARPRAVIVGLNSTPTSVAAGHHHQGRLAQRQLLRLADAGLFRRPPSGGTFFERVVLDADVGLTDVVKRPTCAEKHLSPREIEFGRQAVNAELEARRVPLVVCLFSRPVRVLLGSSGRPGFQPRTTSWGACVFRMPGPFVPADEVRDVMEDLSQGRPAVGG</sequence>
<reference evidence="2" key="1">
    <citation type="submission" date="2017-08" db="EMBL/GenBank/DDBJ databases">
        <authorList>
            <person name="Varghese N."/>
            <person name="Submissions S."/>
        </authorList>
    </citation>
    <scope>NUCLEOTIDE SEQUENCE [LARGE SCALE GENOMIC DNA]</scope>
    <source>
        <strain evidence="2">USBA17B2</strain>
    </source>
</reference>
<dbReference type="SUPFAM" id="SSF52141">
    <property type="entry name" value="Uracil-DNA glycosylase-like"/>
    <property type="match status" value="1"/>
</dbReference>
<organism evidence="1 2">
    <name type="scientific">Ornithinimicrobium cerasi</name>
    <dbReference type="NCBI Taxonomy" id="2248773"/>
    <lineage>
        <taxon>Bacteria</taxon>
        <taxon>Bacillati</taxon>
        <taxon>Actinomycetota</taxon>
        <taxon>Actinomycetes</taxon>
        <taxon>Micrococcales</taxon>
        <taxon>Ornithinimicrobiaceae</taxon>
        <taxon>Ornithinimicrobium</taxon>
    </lineage>
</organism>
<name>A0A285VUH2_9MICO</name>
<dbReference type="Gene3D" id="3.40.470.10">
    <property type="entry name" value="Uracil-DNA glycosylase-like domain"/>
    <property type="match status" value="1"/>
</dbReference>
<dbReference type="AlphaFoldDB" id="A0A285VUH2"/>